<dbReference type="STRING" id="1794912.AXX12_18165"/>
<dbReference type="PROSITE" id="PS51201">
    <property type="entry name" value="RCK_N"/>
    <property type="match status" value="1"/>
</dbReference>
<comment type="caution">
    <text evidence="3">The sequence shown here is derived from an EMBL/GenBank/DDBJ whole genome shotgun (WGS) entry which is preliminary data.</text>
</comment>
<evidence type="ECO:0000259" key="2">
    <source>
        <dbReference type="PROSITE" id="PS51202"/>
    </source>
</evidence>
<organism evidence="3 4">
    <name type="scientific">Anaerosporomusa subterranea</name>
    <dbReference type="NCBI Taxonomy" id="1794912"/>
    <lineage>
        <taxon>Bacteria</taxon>
        <taxon>Bacillati</taxon>
        <taxon>Bacillota</taxon>
        <taxon>Negativicutes</taxon>
        <taxon>Acetonemataceae</taxon>
        <taxon>Anaerosporomusa</taxon>
    </lineage>
</organism>
<evidence type="ECO:0000313" key="3">
    <source>
        <dbReference type="EMBL" id="KYZ77658.1"/>
    </source>
</evidence>
<protein>
    <submittedName>
        <fullName evidence="3">Potassium uptake system protein</fullName>
    </submittedName>
</protein>
<reference evidence="3 4" key="1">
    <citation type="submission" date="2016-02" db="EMBL/GenBank/DDBJ databases">
        <title>Anaerosporomusa subterraneum gen. nov., sp. nov., a spore-forming obligate anaerobe isolated from saprolite.</title>
        <authorList>
            <person name="Choi J.K."/>
            <person name="Shah M."/>
            <person name="Yee N."/>
        </authorList>
    </citation>
    <scope>NUCLEOTIDE SEQUENCE [LARGE SCALE GENOMIC DNA]</scope>
    <source>
        <strain evidence="3 4">RU4</strain>
    </source>
</reference>
<dbReference type="EMBL" id="LSGP01000012">
    <property type="protein sequence ID" value="KYZ77658.1"/>
    <property type="molecule type" value="Genomic_DNA"/>
</dbReference>
<name>A0A154BVY2_ANASB</name>
<dbReference type="OrthoDB" id="9776294at2"/>
<dbReference type="InterPro" id="IPR036291">
    <property type="entry name" value="NAD(P)-bd_dom_sf"/>
</dbReference>
<dbReference type="InterPro" id="IPR003148">
    <property type="entry name" value="RCK_N"/>
</dbReference>
<dbReference type="Pfam" id="PF02254">
    <property type="entry name" value="TrkA_N"/>
    <property type="match status" value="1"/>
</dbReference>
<keyword evidence="4" id="KW-1185">Reference proteome</keyword>
<evidence type="ECO:0000313" key="4">
    <source>
        <dbReference type="Proteomes" id="UP000076268"/>
    </source>
</evidence>
<feature type="domain" description="RCK C-terminal" evidence="2">
    <location>
        <begin position="138"/>
        <end position="220"/>
    </location>
</feature>
<dbReference type="GO" id="GO:0006813">
    <property type="term" value="P:potassium ion transport"/>
    <property type="evidence" value="ECO:0007669"/>
    <property type="project" value="InterPro"/>
</dbReference>
<evidence type="ECO:0000259" key="1">
    <source>
        <dbReference type="PROSITE" id="PS51201"/>
    </source>
</evidence>
<dbReference type="GO" id="GO:0008324">
    <property type="term" value="F:monoatomic cation transmembrane transporter activity"/>
    <property type="evidence" value="ECO:0007669"/>
    <property type="project" value="InterPro"/>
</dbReference>
<dbReference type="RefSeq" id="WP_066238176.1">
    <property type="nucleotide sequence ID" value="NZ_LSGP01000012.1"/>
</dbReference>
<dbReference type="Gene3D" id="3.30.70.1450">
    <property type="entry name" value="Regulator of K+ conductance, C-terminal domain"/>
    <property type="match status" value="1"/>
</dbReference>
<dbReference type="Gene3D" id="3.40.50.720">
    <property type="entry name" value="NAD(P)-binding Rossmann-like Domain"/>
    <property type="match status" value="1"/>
</dbReference>
<dbReference type="Pfam" id="PF02080">
    <property type="entry name" value="TrkA_C"/>
    <property type="match status" value="1"/>
</dbReference>
<dbReference type="PANTHER" id="PTHR43833">
    <property type="entry name" value="POTASSIUM CHANNEL PROTEIN 2-RELATED-RELATED"/>
    <property type="match status" value="1"/>
</dbReference>
<dbReference type="Proteomes" id="UP000076268">
    <property type="component" value="Unassembled WGS sequence"/>
</dbReference>
<dbReference type="SUPFAM" id="SSF51735">
    <property type="entry name" value="NAD(P)-binding Rossmann-fold domains"/>
    <property type="match status" value="1"/>
</dbReference>
<gene>
    <name evidence="3" type="ORF">AXX12_18165</name>
</gene>
<dbReference type="SUPFAM" id="SSF116726">
    <property type="entry name" value="TrkA C-terminal domain-like"/>
    <property type="match status" value="1"/>
</dbReference>
<proteinExistence type="predicted"/>
<dbReference type="InterPro" id="IPR050721">
    <property type="entry name" value="Trk_Ktr_HKT_K-transport"/>
</dbReference>
<dbReference type="PROSITE" id="PS51202">
    <property type="entry name" value="RCK_C"/>
    <property type="match status" value="1"/>
</dbReference>
<feature type="domain" description="RCK N-terminal" evidence="1">
    <location>
        <begin position="5"/>
        <end position="121"/>
    </location>
</feature>
<sequence>MAVKSRQYAVIGLGRFGVSVAKTLHQLGYEVLAVDADEEMTQKFSDEVTHVLQADTTDENSLKAMGIRNYDVVIVAIGDDVQANIVTTLLLKEMGVPRIVAKARNELHGKILEKIGADKVIYPERDMGQRVAHNLVSSNVLDYIELSSNLSLVEVKTPSAYVGKSLAQADLRARFGVNVVAMKRSERLIVPPLPSEVMQAEDILIIVGSIEGVQRLEEQE</sequence>
<dbReference type="PANTHER" id="PTHR43833:SF7">
    <property type="entry name" value="KTR SYSTEM POTASSIUM UPTAKE PROTEIN C"/>
    <property type="match status" value="1"/>
</dbReference>
<dbReference type="InterPro" id="IPR006037">
    <property type="entry name" value="RCK_C"/>
</dbReference>
<dbReference type="InterPro" id="IPR036721">
    <property type="entry name" value="RCK_C_sf"/>
</dbReference>
<accession>A0A154BVY2</accession>
<dbReference type="AlphaFoldDB" id="A0A154BVY2"/>